<keyword evidence="2" id="KW-1185">Reference proteome</keyword>
<comment type="caution">
    <text evidence="1">The sequence shown here is derived from an EMBL/GenBank/DDBJ whole genome shotgun (WGS) entry which is preliminary data.</text>
</comment>
<sequence length="100" mass="11747">FLFFLFFFVDQISFKFQLSTSNITITLYLDLNVKFRAHPTTFKQYVTCFSDILILIQKVYFRKKIKRSKYSETFDGSGQNSYDGICLDCSYCLILSPLTT</sequence>
<gene>
    <name evidence="1" type="ORF">KUF71_002318</name>
</gene>
<feature type="non-terminal residue" evidence="1">
    <location>
        <position position="1"/>
    </location>
</feature>
<dbReference type="Proteomes" id="UP001219518">
    <property type="component" value="Unassembled WGS sequence"/>
</dbReference>
<dbReference type="AlphaFoldDB" id="A0AAE1LLD4"/>
<accession>A0AAE1LLD4</accession>
<dbReference type="EMBL" id="JAHWGI010001161">
    <property type="protein sequence ID" value="KAK3923988.1"/>
    <property type="molecule type" value="Genomic_DNA"/>
</dbReference>
<name>A0AAE1LLD4_9NEOP</name>
<reference evidence="1" key="2">
    <citation type="journal article" date="2023" name="BMC Genomics">
        <title>Pest status, molecular evolution, and epigenetic factors derived from the genome assembly of Frankliniella fusca, a thysanopteran phytovirus vector.</title>
        <authorList>
            <person name="Catto M.A."/>
            <person name="Labadie P.E."/>
            <person name="Jacobson A.L."/>
            <person name="Kennedy G.G."/>
            <person name="Srinivasan R."/>
            <person name="Hunt B.G."/>
        </authorList>
    </citation>
    <scope>NUCLEOTIDE SEQUENCE</scope>
    <source>
        <strain evidence="1">PL_HMW_Pooled</strain>
    </source>
</reference>
<reference evidence="1" key="1">
    <citation type="submission" date="2021-07" db="EMBL/GenBank/DDBJ databases">
        <authorList>
            <person name="Catto M.A."/>
            <person name="Jacobson A."/>
            <person name="Kennedy G."/>
            <person name="Labadie P."/>
            <person name="Hunt B.G."/>
            <person name="Srinivasan R."/>
        </authorList>
    </citation>
    <scope>NUCLEOTIDE SEQUENCE</scope>
    <source>
        <strain evidence="1">PL_HMW_Pooled</strain>
        <tissue evidence="1">Head</tissue>
    </source>
</reference>
<proteinExistence type="predicted"/>
<evidence type="ECO:0000313" key="1">
    <source>
        <dbReference type="EMBL" id="KAK3923988.1"/>
    </source>
</evidence>
<protein>
    <submittedName>
        <fullName evidence="1">Uncharacterized protein</fullName>
    </submittedName>
</protein>
<organism evidence="1 2">
    <name type="scientific">Frankliniella fusca</name>
    <dbReference type="NCBI Taxonomy" id="407009"/>
    <lineage>
        <taxon>Eukaryota</taxon>
        <taxon>Metazoa</taxon>
        <taxon>Ecdysozoa</taxon>
        <taxon>Arthropoda</taxon>
        <taxon>Hexapoda</taxon>
        <taxon>Insecta</taxon>
        <taxon>Pterygota</taxon>
        <taxon>Neoptera</taxon>
        <taxon>Paraneoptera</taxon>
        <taxon>Thysanoptera</taxon>
        <taxon>Terebrantia</taxon>
        <taxon>Thripoidea</taxon>
        <taxon>Thripidae</taxon>
        <taxon>Frankliniella</taxon>
    </lineage>
</organism>
<evidence type="ECO:0000313" key="2">
    <source>
        <dbReference type="Proteomes" id="UP001219518"/>
    </source>
</evidence>